<gene>
    <name evidence="5" type="ORF">G4332_08550</name>
</gene>
<sequence>MTNIIVRHLINWERRNNMHKEMESSMFFSIFQLMQFMKYQGMKRMEELDIKPSQAGILFSLKCWGEQSQRQLAQRVGITPPSMTVALRKMEEKGYVSRKTDEKDQRITRIQLAPKGEECIDGIRCVLTEMEEIIYQGISREEVLLMKRLLTEMKNNLLESKDFKGVDMQTIMEKTHPSMKHM</sequence>
<feature type="domain" description="HTH marR-type" evidence="4">
    <location>
        <begin position="23"/>
        <end position="155"/>
    </location>
</feature>
<dbReference type="SMART" id="SM00347">
    <property type="entry name" value="HTH_MARR"/>
    <property type="match status" value="1"/>
</dbReference>
<evidence type="ECO:0000256" key="3">
    <source>
        <dbReference type="ARBA" id="ARBA00023163"/>
    </source>
</evidence>
<dbReference type="Proteomes" id="UP000724058">
    <property type="component" value="Unassembled WGS sequence"/>
</dbReference>
<comment type="caution">
    <text evidence="5">The sequence shown here is derived from an EMBL/GenBank/DDBJ whole genome shotgun (WGS) entry which is preliminary data.</text>
</comment>
<dbReference type="GO" id="GO:0003700">
    <property type="term" value="F:DNA-binding transcription factor activity"/>
    <property type="evidence" value="ECO:0007669"/>
    <property type="project" value="InterPro"/>
</dbReference>
<dbReference type="InterPro" id="IPR011991">
    <property type="entry name" value="ArsR-like_HTH"/>
</dbReference>
<reference evidence="5" key="1">
    <citation type="journal article" date="2020" name="Cell Host Microbe">
        <title>Functional and Genomic Variation between Human-Derived Isolates of Lachnospiraceae Reveals Inter- and Intra-Species Diversity.</title>
        <authorList>
            <person name="Sorbara M.T."/>
            <person name="Littmann E.R."/>
            <person name="Fontana E."/>
            <person name="Moody T.U."/>
            <person name="Kohout C.E."/>
            <person name="Gjonbalaj M."/>
            <person name="Eaton V."/>
            <person name="Seok R."/>
            <person name="Leiner I.M."/>
            <person name="Pamer E.G."/>
        </authorList>
    </citation>
    <scope>NUCLEOTIDE SEQUENCE</scope>
    <source>
        <strain evidence="5">MSK.10.16</strain>
    </source>
</reference>
<organism evidence="5 6">
    <name type="scientific">Dorea longicatena</name>
    <dbReference type="NCBI Taxonomy" id="88431"/>
    <lineage>
        <taxon>Bacteria</taxon>
        <taxon>Bacillati</taxon>
        <taxon>Bacillota</taxon>
        <taxon>Clostridia</taxon>
        <taxon>Lachnospirales</taxon>
        <taxon>Lachnospiraceae</taxon>
        <taxon>Dorea</taxon>
    </lineage>
</organism>
<evidence type="ECO:0000259" key="4">
    <source>
        <dbReference type="PROSITE" id="PS50995"/>
    </source>
</evidence>
<dbReference type="PROSITE" id="PS50995">
    <property type="entry name" value="HTH_MARR_2"/>
    <property type="match status" value="1"/>
</dbReference>
<proteinExistence type="predicted"/>
<protein>
    <submittedName>
        <fullName evidence="5">MarR family transcriptional regulator</fullName>
    </submittedName>
</protein>
<evidence type="ECO:0000256" key="2">
    <source>
        <dbReference type="ARBA" id="ARBA00023125"/>
    </source>
</evidence>
<dbReference type="PANTHER" id="PTHR42756">
    <property type="entry name" value="TRANSCRIPTIONAL REGULATOR, MARR"/>
    <property type="match status" value="1"/>
</dbReference>
<dbReference type="EMBL" id="JAAIOD010000009">
    <property type="protein sequence ID" value="NSE58164.1"/>
    <property type="molecule type" value="Genomic_DNA"/>
</dbReference>
<dbReference type="PANTHER" id="PTHR42756:SF1">
    <property type="entry name" value="TRANSCRIPTIONAL REPRESSOR OF EMRAB OPERON"/>
    <property type="match status" value="1"/>
</dbReference>
<name>A0AAP7AQX5_9FIRM</name>
<keyword evidence="2" id="KW-0238">DNA-binding</keyword>
<keyword evidence="1" id="KW-0805">Transcription regulation</keyword>
<reference evidence="5" key="2">
    <citation type="submission" date="2020-02" db="EMBL/GenBank/DDBJ databases">
        <authorList>
            <person name="Littmann E."/>
            <person name="Sorbara M."/>
        </authorList>
    </citation>
    <scope>NUCLEOTIDE SEQUENCE</scope>
    <source>
        <strain evidence="5">MSK.10.16</strain>
    </source>
</reference>
<dbReference type="InterPro" id="IPR036390">
    <property type="entry name" value="WH_DNA-bd_sf"/>
</dbReference>
<dbReference type="InterPro" id="IPR036388">
    <property type="entry name" value="WH-like_DNA-bd_sf"/>
</dbReference>
<dbReference type="Pfam" id="PF01047">
    <property type="entry name" value="MarR"/>
    <property type="match status" value="1"/>
</dbReference>
<keyword evidence="3" id="KW-0804">Transcription</keyword>
<evidence type="ECO:0000313" key="5">
    <source>
        <dbReference type="EMBL" id="NSE58164.1"/>
    </source>
</evidence>
<dbReference type="PRINTS" id="PR00598">
    <property type="entry name" value="HTHMARR"/>
</dbReference>
<evidence type="ECO:0000256" key="1">
    <source>
        <dbReference type="ARBA" id="ARBA00023015"/>
    </source>
</evidence>
<dbReference type="Gene3D" id="1.10.10.10">
    <property type="entry name" value="Winged helix-like DNA-binding domain superfamily/Winged helix DNA-binding domain"/>
    <property type="match status" value="1"/>
</dbReference>
<dbReference type="InterPro" id="IPR000835">
    <property type="entry name" value="HTH_MarR-typ"/>
</dbReference>
<dbReference type="SUPFAM" id="SSF46785">
    <property type="entry name" value="Winged helix' DNA-binding domain"/>
    <property type="match status" value="1"/>
</dbReference>
<dbReference type="AlphaFoldDB" id="A0AAP7AQX5"/>
<evidence type="ECO:0000313" key="6">
    <source>
        <dbReference type="Proteomes" id="UP000724058"/>
    </source>
</evidence>
<accession>A0AAP7AQX5</accession>
<dbReference type="GO" id="GO:0003677">
    <property type="term" value="F:DNA binding"/>
    <property type="evidence" value="ECO:0007669"/>
    <property type="project" value="UniProtKB-KW"/>
</dbReference>
<dbReference type="CDD" id="cd00090">
    <property type="entry name" value="HTH_ARSR"/>
    <property type="match status" value="1"/>
</dbReference>